<protein>
    <submittedName>
        <fullName evidence="1">Uncharacterized protein</fullName>
    </submittedName>
</protein>
<dbReference type="SUPFAM" id="SSF51306">
    <property type="entry name" value="LexA/Signal peptidase"/>
    <property type="match status" value="1"/>
</dbReference>
<proteinExistence type="predicted"/>
<dbReference type="CDD" id="cd06462">
    <property type="entry name" value="Peptidase_S24_S26"/>
    <property type="match status" value="1"/>
</dbReference>
<dbReference type="InterPro" id="IPR036286">
    <property type="entry name" value="LexA/Signal_pep-like_sf"/>
</dbReference>
<gene>
    <name evidence="1" type="ORF">SAMN05216463_1313</name>
</gene>
<dbReference type="EMBL" id="FRBD01000031">
    <property type="protein sequence ID" value="SHL20392.1"/>
    <property type="molecule type" value="Genomic_DNA"/>
</dbReference>
<reference evidence="1 2" key="1">
    <citation type="submission" date="2016-11" db="EMBL/GenBank/DDBJ databases">
        <authorList>
            <person name="Jaros S."/>
            <person name="Januszkiewicz K."/>
            <person name="Wedrychowicz H."/>
        </authorList>
    </citation>
    <scope>NUCLEOTIDE SEQUENCE [LARGE SCALE GENOMIC DNA]</scope>
    <source>
        <strain evidence="1 2">KHT3</strain>
    </source>
</reference>
<accession>A0A1M6YQQ1</accession>
<sequence>MTDNEIIEEAVRLVREGVSVTLPVNGNSMLPFIIGGKESVILHGPGLIDVGDVVLAWVDGCRYVVHRIVRIDGERVTLMGDGNLVGTEHCLLNDIKARVTHVVDEKERTHYLYKGWRKLAAKVWYWLRPVRRYLLAIYRRL</sequence>
<dbReference type="Proteomes" id="UP000184130">
    <property type="component" value="Unassembled WGS sequence"/>
</dbReference>
<evidence type="ECO:0000313" key="1">
    <source>
        <dbReference type="EMBL" id="SHL20392.1"/>
    </source>
</evidence>
<dbReference type="AlphaFoldDB" id="A0A1M6YQQ1"/>
<evidence type="ECO:0000313" key="2">
    <source>
        <dbReference type="Proteomes" id="UP000184130"/>
    </source>
</evidence>
<organism evidence="1 2">
    <name type="scientific">Xylanibacter ruminicola</name>
    <name type="common">Prevotella ruminicola</name>
    <dbReference type="NCBI Taxonomy" id="839"/>
    <lineage>
        <taxon>Bacteria</taxon>
        <taxon>Pseudomonadati</taxon>
        <taxon>Bacteroidota</taxon>
        <taxon>Bacteroidia</taxon>
        <taxon>Bacteroidales</taxon>
        <taxon>Prevotellaceae</taxon>
        <taxon>Xylanibacter</taxon>
    </lineage>
</organism>
<dbReference type="OrthoDB" id="9795228at2"/>
<name>A0A1M6YQQ1_XYLRU</name>